<dbReference type="GO" id="GO:0004672">
    <property type="term" value="F:protein kinase activity"/>
    <property type="evidence" value="ECO:0000318"/>
    <property type="project" value="GO_Central"/>
</dbReference>
<dbReference type="EMBL" id="KI392596">
    <property type="protein sequence ID" value="ERN12903.1"/>
    <property type="molecule type" value="Genomic_DNA"/>
</dbReference>
<dbReference type="PANTHER" id="PTHR47989:SF64">
    <property type="match status" value="1"/>
</dbReference>
<evidence type="ECO:0000256" key="3">
    <source>
        <dbReference type="SAM" id="MobiDB-lite"/>
    </source>
</evidence>
<proteinExistence type="predicted"/>
<evidence type="ECO:0000313" key="6">
    <source>
        <dbReference type="EMBL" id="ERN12903.1"/>
    </source>
</evidence>
<dbReference type="HOGENOM" id="CLU_913211_0_0_1"/>
<dbReference type="Pfam" id="PF23180">
    <property type="entry name" value="ALE2_N"/>
    <property type="match status" value="1"/>
</dbReference>
<evidence type="ECO:0000256" key="4">
    <source>
        <dbReference type="SAM" id="Phobius"/>
    </source>
</evidence>
<keyword evidence="4" id="KW-1133">Transmembrane helix</keyword>
<evidence type="ECO:0000256" key="1">
    <source>
        <dbReference type="ARBA" id="ARBA00022741"/>
    </source>
</evidence>
<dbReference type="InterPro" id="IPR057597">
    <property type="entry name" value="ALE2_N"/>
</dbReference>
<sequence>MNATGTYHPLRHHLVQQMGHSSIAFPPLNQGFRFPHGSSESTLSSQRSSAGHIPWIQPTKEFIPSMKFQNYKGKQNLGPSPAPTFPPEGSFVSPSSNPPEQYEILPGTVSAPTFTPSYDCDQVTCSDPLTSTPIGSPCGCVLPMQVELSLGVAPYAVFPLVEELEIEVAAGTYLKQSQVRIMGANALSQDQEKTVVNIDLVPLGERFDNTTALLTYDRFWRKKVVIDKILFGDYEVIYVRYPGSNQFSSSSFRFLSFSSFIYIWIFVVQILSVSYQGSLHHRHPTLRMDLLRLVLVQFLEVMKNL</sequence>
<dbReference type="AlphaFoldDB" id="W1PXE4"/>
<dbReference type="eggNOG" id="ENOG502S3DB">
    <property type="taxonomic scope" value="Eukaryota"/>
</dbReference>
<dbReference type="PANTHER" id="PTHR47989">
    <property type="entry name" value="OS01G0750732 PROTEIN"/>
    <property type="match status" value="1"/>
</dbReference>
<dbReference type="GO" id="GO:0005524">
    <property type="term" value="F:ATP binding"/>
    <property type="evidence" value="ECO:0007669"/>
    <property type="project" value="UniProtKB-KW"/>
</dbReference>
<evidence type="ECO:0000256" key="2">
    <source>
        <dbReference type="ARBA" id="ARBA00022840"/>
    </source>
</evidence>
<evidence type="ECO:0000313" key="7">
    <source>
        <dbReference type="Proteomes" id="UP000017836"/>
    </source>
</evidence>
<keyword evidence="4" id="KW-0812">Transmembrane</keyword>
<organism evidence="6 7">
    <name type="scientific">Amborella trichopoda</name>
    <dbReference type="NCBI Taxonomy" id="13333"/>
    <lineage>
        <taxon>Eukaryota</taxon>
        <taxon>Viridiplantae</taxon>
        <taxon>Streptophyta</taxon>
        <taxon>Embryophyta</taxon>
        <taxon>Tracheophyta</taxon>
        <taxon>Spermatophyta</taxon>
        <taxon>Magnoliopsida</taxon>
        <taxon>Amborellales</taxon>
        <taxon>Amborellaceae</taxon>
        <taxon>Amborella</taxon>
    </lineage>
</organism>
<evidence type="ECO:0000259" key="5">
    <source>
        <dbReference type="Pfam" id="PF23180"/>
    </source>
</evidence>
<reference evidence="7" key="1">
    <citation type="journal article" date="2013" name="Science">
        <title>The Amborella genome and the evolution of flowering plants.</title>
        <authorList>
            <consortium name="Amborella Genome Project"/>
        </authorList>
    </citation>
    <scope>NUCLEOTIDE SEQUENCE [LARGE SCALE GENOMIC DNA]</scope>
</reference>
<protein>
    <recommendedName>
        <fullName evidence="5">Receptor-like PK ALE2 N-terminal domain-containing protein</fullName>
    </recommendedName>
</protein>
<name>W1PXE4_AMBTC</name>
<keyword evidence="4" id="KW-0472">Membrane</keyword>
<accession>W1PXE4</accession>
<gene>
    <name evidence="6" type="ORF">AMTR_s00050p00189150</name>
</gene>
<dbReference type="Proteomes" id="UP000017836">
    <property type="component" value="Unassembled WGS sequence"/>
</dbReference>
<keyword evidence="2" id="KW-0067">ATP-binding</keyword>
<keyword evidence="7" id="KW-1185">Reference proteome</keyword>
<feature type="region of interest" description="Disordered" evidence="3">
    <location>
        <begin position="73"/>
        <end position="99"/>
    </location>
</feature>
<feature type="transmembrane region" description="Helical" evidence="4">
    <location>
        <begin position="254"/>
        <end position="275"/>
    </location>
</feature>
<dbReference type="Gramene" id="ERN12903">
    <property type="protein sequence ID" value="ERN12903"/>
    <property type="gene ID" value="AMTR_s00050p00189150"/>
</dbReference>
<feature type="domain" description="Receptor-like PK ALE2 N-terminal" evidence="5">
    <location>
        <begin position="127"/>
        <end position="244"/>
    </location>
</feature>
<keyword evidence="1" id="KW-0547">Nucleotide-binding</keyword>